<dbReference type="Pfam" id="PF08391">
    <property type="entry name" value="Ly49"/>
    <property type="match status" value="1"/>
</dbReference>
<sequence length="220" mass="24665">MAMASDFYLRYYVGHKGKFGHEFLEFEFRPDGKLRYANNSNYKNDVMIRKEAYVHKSVMEELKRIIDDSEITKEDDALWPPPDRVGRQELEIVIGDEHISFTTSKIGSLIDVNQSNPHAHKGPGSERPASSSSFLGQLSPPATLRGIDTEMSNEQVIYSTLRFLRSPSESPNRLRPGGTQRPGKTDDTGFSVPWHLISVTLGILCLLLLVTVALLGTKSE</sequence>
<keyword evidence="12" id="KW-0508">mRNA splicing</keyword>
<evidence type="ECO:0000256" key="15">
    <source>
        <dbReference type="SAM" id="Phobius"/>
    </source>
</evidence>
<feature type="domain" description="Ly49-like N-terminal" evidence="16">
    <location>
        <begin position="191"/>
        <end position="218"/>
    </location>
</feature>
<keyword evidence="5" id="KW-0747">Spliceosome</keyword>
<dbReference type="GO" id="GO:0000184">
    <property type="term" value="P:nuclear-transcribed mRNA catabolic process, nonsense-mediated decay"/>
    <property type="evidence" value="ECO:0007669"/>
    <property type="project" value="UniProtKB-ARBA"/>
</dbReference>
<dbReference type="InterPro" id="IPR013600">
    <property type="entry name" value="Ly49_N"/>
</dbReference>
<feature type="region of interest" description="Disordered" evidence="14">
    <location>
        <begin position="167"/>
        <end position="186"/>
    </location>
</feature>
<dbReference type="CDD" id="cd11295">
    <property type="entry name" value="Mago_nashi"/>
    <property type="match status" value="1"/>
</dbReference>
<dbReference type="GO" id="GO:0000398">
    <property type="term" value="P:mRNA splicing, via spliceosome"/>
    <property type="evidence" value="ECO:0007669"/>
    <property type="project" value="UniProtKB-ARBA"/>
</dbReference>
<evidence type="ECO:0000256" key="10">
    <source>
        <dbReference type="ARBA" id="ARBA00023157"/>
    </source>
</evidence>
<feature type="region of interest" description="Disordered" evidence="14">
    <location>
        <begin position="112"/>
        <end position="135"/>
    </location>
</feature>
<evidence type="ECO:0000256" key="14">
    <source>
        <dbReference type="SAM" id="MobiDB-lite"/>
    </source>
</evidence>
<keyword evidence="7" id="KW-0735">Signal-anchor</keyword>
<dbReference type="GO" id="GO:0016020">
    <property type="term" value="C:membrane"/>
    <property type="evidence" value="ECO:0007669"/>
    <property type="project" value="UniProtKB-SubCell"/>
</dbReference>
<keyword evidence="8 15" id="KW-1133">Transmembrane helix</keyword>
<comment type="similarity">
    <text evidence="3">Belongs to the mago nashi family.</text>
</comment>
<comment type="subcellular location">
    <subcellularLocation>
        <location evidence="2">Membrane</location>
        <topology evidence="2">Single-pass type II membrane protein</topology>
    </subcellularLocation>
    <subcellularLocation>
        <location evidence="1">Nucleus</location>
    </subcellularLocation>
</comment>
<dbReference type="InterPro" id="IPR004023">
    <property type="entry name" value="Mago_nashi"/>
</dbReference>
<evidence type="ECO:0000256" key="11">
    <source>
        <dbReference type="ARBA" id="ARBA00023180"/>
    </source>
</evidence>
<feature type="transmembrane region" description="Helical" evidence="15">
    <location>
        <begin position="194"/>
        <end position="215"/>
    </location>
</feature>
<dbReference type="Ensembl" id="ENSUMAT00000026137.1">
    <property type="protein sequence ID" value="ENSUMAP00000022047.1"/>
    <property type="gene ID" value="ENSUMAG00000016134.1"/>
</dbReference>
<evidence type="ECO:0000256" key="8">
    <source>
        <dbReference type="ARBA" id="ARBA00022989"/>
    </source>
</evidence>
<dbReference type="Pfam" id="PF02792">
    <property type="entry name" value="Mago_nashi"/>
    <property type="match status" value="1"/>
</dbReference>
<evidence type="ECO:0000256" key="4">
    <source>
        <dbReference type="ARBA" id="ARBA00022692"/>
    </source>
</evidence>
<evidence type="ECO:0000256" key="6">
    <source>
        <dbReference type="ARBA" id="ARBA00022816"/>
    </source>
</evidence>
<evidence type="ECO:0000256" key="13">
    <source>
        <dbReference type="ARBA" id="ARBA00023242"/>
    </source>
</evidence>
<dbReference type="GO" id="GO:0071013">
    <property type="term" value="C:catalytic step 2 spliceosome"/>
    <property type="evidence" value="ECO:0007669"/>
    <property type="project" value="TreeGrafter"/>
</dbReference>
<keyword evidence="9 15" id="KW-0472">Membrane</keyword>
<accession>A0A452UM73</accession>
<organism evidence="17">
    <name type="scientific">Ursus maritimus</name>
    <name type="common">Polar bear</name>
    <name type="synonym">Thalarctos maritimus</name>
    <dbReference type="NCBI Taxonomy" id="29073"/>
    <lineage>
        <taxon>Eukaryota</taxon>
        <taxon>Metazoa</taxon>
        <taxon>Chordata</taxon>
        <taxon>Craniata</taxon>
        <taxon>Vertebrata</taxon>
        <taxon>Euteleostomi</taxon>
        <taxon>Mammalia</taxon>
        <taxon>Eutheria</taxon>
        <taxon>Laurasiatheria</taxon>
        <taxon>Carnivora</taxon>
        <taxon>Caniformia</taxon>
        <taxon>Ursidae</taxon>
        <taxon>Ursus</taxon>
    </lineage>
</organism>
<evidence type="ECO:0000256" key="3">
    <source>
        <dbReference type="ARBA" id="ARBA00009270"/>
    </source>
</evidence>
<dbReference type="AlphaFoldDB" id="A0A452UM73"/>
<evidence type="ECO:0000313" key="17">
    <source>
        <dbReference type="Ensembl" id="ENSUMAP00000022047"/>
    </source>
</evidence>
<keyword evidence="6" id="KW-0813">Transport</keyword>
<dbReference type="PANTHER" id="PTHR12638">
    <property type="entry name" value="PROTEIN MAGO NASHI HOMOLOG"/>
    <property type="match status" value="1"/>
</dbReference>
<dbReference type="InterPro" id="IPR036605">
    <property type="entry name" value="Mago_nashi_sf"/>
</dbReference>
<evidence type="ECO:0000256" key="9">
    <source>
        <dbReference type="ARBA" id="ARBA00023136"/>
    </source>
</evidence>
<reference evidence="17" key="1">
    <citation type="submission" date="2019-03" db="UniProtKB">
        <authorList>
            <consortium name="Ensembl"/>
        </authorList>
    </citation>
    <scope>IDENTIFICATION</scope>
</reference>
<proteinExistence type="inferred from homology"/>
<protein>
    <submittedName>
        <fullName evidence="17">Mago homolog B, exon junction complex subunit</fullName>
    </submittedName>
</protein>
<dbReference type="FunFam" id="3.30.1560.10:FF:000001">
    <property type="entry name" value="Protein mago nashi homolog"/>
    <property type="match status" value="1"/>
</dbReference>
<evidence type="ECO:0000256" key="12">
    <source>
        <dbReference type="ARBA" id="ARBA00023187"/>
    </source>
</evidence>
<evidence type="ECO:0000259" key="16">
    <source>
        <dbReference type="Pfam" id="PF08391"/>
    </source>
</evidence>
<evidence type="ECO:0000256" key="1">
    <source>
        <dbReference type="ARBA" id="ARBA00004123"/>
    </source>
</evidence>
<keyword evidence="6" id="KW-0509">mRNA transport</keyword>
<evidence type="ECO:0000256" key="2">
    <source>
        <dbReference type="ARBA" id="ARBA00004606"/>
    </source>
</evidence>
<dbReference type="GO" id="GO:1990501">
    <property type="term" value="C:exon-exon junction subcomplex mago-y14"/>
    <property type="evidence" value="ECO:0007669"/>
    <property type="project" value="UniProtKB-ARBA"/>
</dbReference>
<dbReference type="SUPFAM" id="SSF89817">
    <property type="entry name" value="Mago nashi protein"/>
    <property type="match status" value="1"/>
</dbReference>
<keyword evidence="11" id="KW-0325">Glycoprotein</keyword>
<keyword evidence="4 15" id="KW-0812">Transmembrane</keyword>
<dbReference type="PANTHER" id="PTHR12638:SF0">
    <property type="entry name" value="MAGO HOMOLOG, EXON JUNCTION COMPLEX SUBUNIT-RELATED"/>
    <property type="match status" value="1"/>
</dbReference>
<name>A0A452UM73_URSMA</name>
<evidence type="ECO:0000256" key="5">
    <source>
        <dbReference type="ARBA" id="ARBA00022728"/>
    </source>
</evidence>
<keyword evidence="10" id="KW-1015">Disulfide bond</keyword>
<dbReference type="Gene3D" id="3.30.1560.10">
    <property type="entry name" value="Mago nashi"/>
    <property type="match status" value="1"/>
</dbReference>
<dbReference type="GeneTree" id="ENSGT00390000003156"/>
<gene>
    <name evidence="17" type="primary">MAGOHB</name>
</gene>
<keyword evidence="13" id="KW-0539">Nucleus</keyword>
<dbReference type="GO" id="GO:0051028">
    <property type="term" value="P:mRNA transport"/>
    <property type="evidence" value="ECO:0007669"/>
    <property type="project" value="UniProtKB-KW"/>
</dbReference>
<evidence type="ECO:0000256" key="7">
    <source>
        <dbReference type="ARBA" id="ARBA00022968"/>
    </source>
</evidence>
<keyword evidence="5" id="KW-0507">mRNA processing</keyword>